<feature type="non-terminal residue" evidence="1">
    <location>
        <position position="1"/>
    </location>
</feature>
<dbReference type="AlphaFoldDB" id="A0A0B6YSM9"/>
<reference evidence="1" key="1">
    <citation type="submission" date="2014-12" db="EMBL/GenBank/DDBJ databases">
        <title>Insight into the proteome of Arion vulgaris.</title>
        <authorList>
            <person name="Aradska J."/>
            <person name="Bulat T."/>
            <person name="Smidak R."/>
            <person name="Sarate P."/>
            <person name="Gangsoo J."/>
            <person name="Sialana F."/>
            <person name="Bilban M."/>
            <person name="Lubec G."/>
        </authorList>
    </citation>
    <scope>NUCLEOTIDE SEQUENCE</scope>
    <source>
        <tissue evidence="1">Skin</tissue>
    </source>
</reference>
<name>A0A0B6YSM9_9EUPU</name>
<accession>A0A0B6YSM9</accession>
<dbReference type="EMBL" id="HACG01011615">
    <property type="protein sequence ID" value="CEK58480.1"/>
    <property type="molecule type" value="Transcribed_RNA"/>
</dbReference>
<feature type="non-terminal residue" evidence="1">
    <location>
        <position position="111"/>
    </location>
</feature>
<sequence>PEEFLSLSPPVDMAQSNLFPSLSQTSSAQHNLDGEQTLSIPTHYVNHNIIKRAPSDPVPDTPEEDMVVIPPPLPNKRGKTPHMGQGSLQTSKVLLKSGEALEGLMVSTISD</sequence>
<organism evidence="1">
    <name type="scientific">Arion vulgaris</name>
    <dbReference type="NCBI Taxonomy" id="1028688"/>
    <lineage>
        <taxon>Eukaryota</taxon>
        <taxon>Metazoa</taxon>
        <taxon>Spiralia</taxon>
        <taxon>Lophotrochozoa</taxon>
        <taxon>Mollusca</taxon>
        <taxon>Gastropoda</taxon>
        <taxon>Heterobranchia</taxon>
        <taxon>Euthyneura</taxon>
        <taxon>Panpulmonata</taxon>
        <taxon>Eupulmonata</taxon>
        <taxon>Stylommatophora</taxon>
        <taxon>Helicina</taxon>
        <taxon>Arionoidea</taxon>
        <taxon>Arionidae</taxon>
        <taxon>Arion</taxon>
    </lineage>
</organism>
<proteinExistence type="predicted"/>
<evidence type="ECO:0000313" key="1">
    <source>
        <dbReference type="EMBL" id="CEK58480.1"/>
    </source>
</evidence>
<gene>
    <name evidence="1" type="primary">ORF33246</name>
</gene>
<protein>
    <submittedName>
        <fullName evidence="1">Uncharacterized protein</fullName>
    </submittedName>
</protein>